<feature type="region of interest" description="Disordered" evidence="1">
    <location>
        <begin position="255"/>
        <end position="281"/>
    </location>
</feature>
<dbReference type="VEuPathDB" id="PlasmoDB:PVW1_100017400"/>
<name>A0A1G4EEK4_PLAVI</name>
<reference evidence="2 3" key="1">
    <citation type="submission" date="2016-07" db="EMBL/GenBank/DDBJ databases">
        <authorList>
            <consortium name="Pathogen Informatics"/>
        </authorList>
    </citation>
    <scope>NUCLEOTIDE SEQUENCE [LARGE SCALE GENOMIC DNA]</scope>
</reference>
<dbReference type="EMBL" id="FLYI01000222">
    <property type="protein sequence ID" value="SCA81934.1"/>
    <property type="molecule type" value="Genomic_DNA"/>
</dbReference>
<dbReference type="AlphaFoldDB" id="A0A1G4EEK4"/>
<organism evidence="2 3">
    <name type="scientific">Plasmodium vivax</name>
    <name type="common">malaria parasite P. vivax</name>
    <dbReference type="NCBI Taxonomy" id="5855"/>
    <lineage>
        <taxon>Eukaryota</taxon>
        <taxon>Sar</taxon>
        <taxon>Alveolata</taxon>
        <taxon>Apicomplexa</taxon>
        <taxon>Aconoidasida</taxon>
        <taxon>Haemosporida</taxon>
        <taxon>Plasmodiidae</taxon>
        <taxon>Plasmodium</taxon>
        <taxon>Plasmodium (Plasmodium)</taxon>
    </lineage>
</organism>
<evidence type="ECO:0000313" key="2">
    <source>
        <dbReference type="EMBL" id="SCA81934.1"/>
    </source>
</evidence>
<evidence type="ECO:0000313" key="3">
    <source>
        <dbReference type="Proteomes" id="UP000305196"/>
    </source>
</evidence>
<accession>A0A1G4EEK4</accession>
<dbReference type="Pfam" id="PF05795">
    <property type="entry name" value="Plasmodium_Vir"/>
    <property type="match status" value="1"/>
</dbReference>
<gene>
    <name evidence="2" type="ORF">PVC01_000049600</name>
</gene>
<dbReference type="InterPro" id="IPR008780">
    <property type="entry name" value="Plasmodium_Vir"/>
</dbReference>
<protein>
    <submittedName>
        <fullName evidence="2">Vir protein, putative</fullName>
    </submittedName>
</protein>
<dbReference type="VEuPathDB" id="PlasmoDB:PVP01_0000990"/>
<sequence length="381" mass="44054">MAAVITDIEKWKINYPFLKDLWDSYDNFDNTVQHDEKRNNYNTVCGMILNDLTNDNTENYNFCMKILRNLSVFPENVSSLNFKPERCNNLNYWIYNSIKKHNIQDNLIMKCFEDYFELTKRATDMVECKYHSYNESYDDPMIAIKLNIFNTYVGDVKDALMNSDESTALCGQKFVCECFEIYKDRYETLCPNKYSINEKQRKTCDKLDTFRNTYVAFLLRERSLVHKIPSFDNIEIEYETKCQLYEQQKSIATRHLEDPSRNISSTYPTDKSRIGSTLTPDAVDNSDRNLLNPKGEEITGSSMSSTISTAVGTMAGASSVLALLYKFTSGRNWMRSGIRGNRGRISNNLYAEQPNDVFYDGFEGEVMSSHNPTYNVGYGSI</sequence>
<dbReference type="Proteomes" id="UP000305196">
    <property type="component" value="Unassembled WGS sequence"/>
</dbReference>
<dbReference type="VEuPathDB" id="PlasmoDB:PVPAM_100005600"/>
<feature type="compositionally biased region" description="Polar residues" evidence="1">
    <location>
        <begin position="261"/>
        <end position="279"/>
    </location>
</feature>
<evidence type="ECO:0000256" key="1">
    <source>
        <dbReference type="SAM" id="MobiDB-lite"/>
    </source>
</evidence>
<proteinExistence type="predicted"/>